<dbReference type="Proteomes" id="UP000284557">
    <property type="component" value="Unassembled WGS sequence"/>
</dbReference>
<organism evidence="1 2">
    <name type="scientific">Mycobacteroides abscessus</name>
    <dbReference type="NCBI Taxonomy" id="36809"/>
    <lineage>
        <taxon>Bacteria</taxon>
        <taxon>Bacillati</taxon>
        <taxon>Actinomycetota</taxon>
        <taxon>Actinomycetes</taxon>
        <taxon>Mycobacteriales</taxon>
        <taxon>Mycobacteriaceae</taxon>
        <taxon>Mycobacteroides</taxon>
    </lineage>
</organism>
<dbReference type="AlphaFoldDB" id="A0ABD7HHV5"/>
<gene>
    <name evidence="1" type="ORF">D2E76_23930</name>
</gene>
<dbReference type="EMBL" id="QXBN01000025">
    <property type="protein sequence ID" value="RIT32189.1"/>
    <property type="molecule type" value="Genomic_DNA"/>
</dbReference>
<name>A0ABD7HHV5_9MYCO</name>
<proteinExistence type="predicted"/>
<comment type="caution">
    <text evidence="1">The sequence shown here is derived from an EMBL/GenBank/DDBJ whole genome shotgun (WGS) entry which is preliminary data.</text>
</comment>
<reference evidence="1 2" key="1">
    <citation type="submission" date="2018-08" db="EMBL/GenBank/DDBJ databases">
        <title>Linezolid Resistance in Mycobacterium abscessus: MIC Distribution and Comprehensive Investigation of Resistance Mechanisms.</title>
        <authorList>
            <person name="Ye M."/>
            <person name="Xu L."/>
            <person name="Zou Y."/>
            <person name="Li B."/>
            <person name="Guo Q."/>
            <person name="Zhang Y."/>
            <person name="Zhan M."/>
            <person name="Xu B."/>
            <person name="Yu F."/>
            <person name="Zhang Z."/>
            <person name="Chu H."/>
        </authorList>
    </citation>
    <scope>NUCLEOTIDE SEQUENCE [LARGE SCALE GENOMIC DNA]</scope>
    <source>
        <strain evidence="1 2">G143</strain>
    </source>
</reference>
<accession>A0ABD7HHV5</accession>
<evidence type="ECO:0000313" key="1">
    <source>
        <dbReference type="EMBL" id="RIT32189.1"/>
    </source>
</evidence>
<sequence length="64" mass="6704">MSCASCGELVSSATTSVTPCISMMNPATMSKRLSRNAVYTTRNADTTAAAIRACSSEAPSRRMP</sequence>
<protein>
    <submittedName>
        <fullName evidence="1">Uncharacterized protein</fullName>
    </submittedName>
</protein>
<evidence type="ECO:0000313" key="2">
    <source>
        <dbReference type="Proteomes" id="UP000284557"/>
    </source>
</evidence>